<accession>A0AAD7CUT2</accession>
<feature type="compositionally biased region" description="Pro residues" evidence="2">
    <location>
        <begin position="645"/>
        <end position="654"/>
    </location>
</feature>
<gene>
    <name evidence="3" type="ORF">B0H17DRAFT_1336624</name>
</gene>
<feature type="coiled-coil region" evidence="1">
    <location>
        <begin position="761"/>
        <end position="823"/>
    </location>
</feature>
<name>A0AAD7CUT2_MYCRO</name>
<evidence type="ECO:0000256" key="1">
    <source>
        <dbReference type="SAM" id="Coils"/>
    </source>
</evidence>
<proteinExistence type="predicted"/>
<dbReference type="EMBL" id="JARKIE010000219">
    <property type="protein sequence ID" value="KAJ7664856.1"/>
    <property type="molecule type" value="Genomic_DNA"/>
</dbReference>
<comment type="caution">
    <text evidence="3">The sequence shown here is derived from an EMBL/GenBank/DDBJ whole genome shotgun (WGS) entry which is preliminary data.</text>
</comment>
<feature type="region of interest" description="Disordered" evidence="2">
    <location>
        <begin position="631"/>
        <end position="686"/>
    </location>
</feature>
<protein>
    <submittedName>
        <fullName evidence="3">Uncharacterized protein</fullName>
    </submittedName>
</protein>
<evidence type="ECO:0000313" key="4">
    <source>
        <dbReference type="Proteomes" id="UP001221757"/>
    </source>
</evidence>
<keyword evidence="4" id="KW-1185">Reference proteome</keyword>
<feature type="compositionally biased region" description="Polar residues" evidence="2">
    <location>
        <begin position="655"/>
        <end position="674"/>
    </location>
</feature>
<sequence length="839" mass="93115">MAPIALRRWVPRNTKPSFDWKARNSEEIRHFDAAFANKEFLQNMTGQILKDLQVREWSGWEREDLAAISTDQRVERKRSLLEAHPGLATGPHGVSIKHDKCLPLYILSANIPIPSKTDFVAVVVLWTIDGHMNGLSFYNNHLDETANFDSFAVDGYSTSKGSPWAVGMKGKGHKGALQHWYEAIEKWAKTVTLPSNLPQVGVSFRVGEQVGEPKWKYSRKAGNPDTLRIILDDLTTRTVSEYLKHRYQQDIDDAPDGGDPPFYDTKMENAKMRDKGALVLKQATKRRIAYGLNAPDGTSLVKADEVCITIIGVNPKLTPEALFSAIYGIIPPPREWRVPGHNVQFFLGNDTKTKFYHRDQFVPRGVRLNKLSINYHGDLSLTSERLMVQNDRKYWQYRSQLCASADMAFRTLPDLAIELALDILTDEHSDALAGIVKPAGKDAAAEYRVAFDAAMRRLSGATPDKVLHPYAKPDENLRLFTELGLTPFKVSYKALDIIHHSGAYLPVQEYARSVLLSAPLAHNVKGLDRLQAALKMVVPDVPADHITVREYDKVHPTAVWDDDHKLFAFASPKPCEEHPDNQCLCWVGPVLQEAARDYNVKNVKIPPRRLFRAYLSCMGGDTIMKTIDSATPMDVDKPSVSQPGVPTPGAPPTRPGSTTQAVPNAPTVSPTKNQAPKPASPQLHRNGNATATVHLPAPQSQQQAPAGSGPGPEQRPVAVAPAQPPAIQLPPESVAAPAQDTDEAALNRAALMRVGKAVLGYDVLQGKHDALANEIEKVRAERLALQCRLEDLYQRIGEKDEKMAGLEEENRELREDLAFYEEGAAARKAKRDSKRQRTE</sequence>
<dbReference type="AlphaFoldDB" id="A0AAD7CUT2"/>
<keyword evidence="1" id="KW-0175">Coiled coil</keyword>
<dbReference type="Proteomes" id="UP001221757">
    <property type="component" value="Unassembled WGS sequence"/>
</dbReference>
<feature type="region of interest" description="Disordered" evidence="2">
    <location>
        <begin position="698"/>
        <end position="720"/>
    </location>
</feature>
<reference evidence="3" key="1">
    <citation type="submission" date="2023-03" db="EMBL/GenBank/DDBJ databases">
        <title>Massive genome expansion in bonnet fungi (Mycena s.s.) driven by repeated elements and novel gene families across ecological guilds.</title>
        <authorList>
            <consortium name="Lawrence Berkeley National Laboratory"/>
            <person name="Harder C.B."/>
            <person name="Miyauchi S."/>
            <person name="Viragh M."/>
            <person name="Kuo A."/>
            <person name="Thoen E."/>
            <person name="Andreopoulos B."/>
            <person name="Lu D."/>
            <person name="Skrede I."/>
            <person name="Drula E."/>
            <person name="Henrissat B."/>
            <person name="Morin E."/>
            <person name="Kohler A."/>
            <person name="Barry K."/>
            <person name="LaButti K."/>
            <person name="Morin E."/>
            <person name="Salamov A."/>
            <person name="Lipzen A."/>
            <person name="Mereny Z."/>
            <person name="Hegedus B."/>
            <person name="Baldrian P."/>
            <person name="Stursova M."/>
            <person name="Weitz H."/>
            <person name="Taylor A."/>
            <person name="Grigoriev I.V."/>
            <person name="Nagy L.G."/>
            <person name="Martin F."/>
            <person name="Kauserud H."/>
        </authorList>
    </citation>
    <scope>NUCLEOTIDE SEQUENCE</scope>
    <source>
        <strain evidence="3">CBHHK067</strain>
    </source>
</reference>
<evidence type="ECO:0000313" key="3">
    <source>
        <dbReference type="EMBL" id="KAJ7664856.1"/>
    </source>
</evidence>
<organism evidence="3 4">
    <name type="scientific">Mycena rosella</name>
    <name type="common">Pink bonnet</name>
    <name type="synonym">Agaricus rosellus</name>
    <dbReference type="NCBI Taxonomy" id="1033263"/>
    <lineage>
        <taxon>Eukaryota</taxon>
        <taxon>Fungi</taxon>
        <taxon>Dikarya</taxon>
        <taxon>Basidiomycota</taxon>
        <taxon>Agaricomycotina</taxon>
        <taxon>Agaricomycetes</taxon>
        <taxon>Agaricomycetidae</taxon>
        <taxon>Agaricales</taxon>
        <taxon>Marasmiineae</taxon>
        <taxon>Mycenaceae</taxon>
        <taxon>Mycena</taxon>
    </lineage>
</organism>
<feature type="compositionally biased region" description="Low complexity" evidence="2">
    <location>
        <begin position="698"/>
        <end position="707"/>
    </location>
</feature>
<evidence type="ECO:0000256" key="2">
    <source>
        <dbReference type="SAM" id="MobiDB-lite"/>
    </source>
</evidence>